<dbReference type="Pfam" id="PF04082">
    <property type="entry name" value="Fungal_trans"/>
    <property type="match status" value="1"/>
</dbReference>
<protein>
    <recommendedName>
        <fullName evidence="2">Xylanolytic transcriptional activator regulatory domain-containing protein</fullName>
    </recommendedName>
</protein>
<evidence type="ECO:0000259" key="2">
    <source>
        <dbReference type="Pfam" id="PF04082"/>
    </source>
</evidence>
<comment type="caution">
    <text evidence="3">The sequence shown here is derived from an EMBL/GenBank/DDBJ whole genome shotgun (WGS) entry which is preliminary data.</text>
</comment>
<evidence type="ECO:0000256" key="1">
    <source>
        <dbReference type="ARBA" id="ARBA00023242"/>
    </source>
</evidence>
<name>A0ABR1GZD7_9HYPO</name>
<dbReference type="InterPro" id="IPR007219">
    <property type="entry name" value="XnlR_reg_dom"/>
</dbReference>
<dbReference type="EMBL" id="JAZAVJ010000109">
    <property type="protein sequence ID" value="KAK7414185.1"/>
    <property type="molecule type" value="Genomic_DNA"/>
</dbReference>
<gene>
    <name evidence="3" type="ORF">QQX98_006971</name>
</gene>
<dbReference type="CDD" id="cd12148">
    <property type="entry name" value="fungal_TF_MHR"/>
    <property type="match status" value="1"/>
</dbReference>
<organism evidence="3 4">
    <name type="scientific">Neonectria punicea</name>
    <dbReference type="NCBI Taxonomy" id="979145"/>
    <lineage>
        <taxon>Eukaryota</taxon>
        <taxon>Fungi</taxon>
        <taxon>Dikarya</taxon>
        <taxon>Ascomycota</taxon>
        <taxon>Pezizomycotina</taxon>
        <taxon>Sordariomycetes</taxon>
        <taxon>Hypocreomycetidae</taxon>
        <taxon>Hypocreales</taxon>
        <taxon>Nectriaceae</taxon>
        <taxon>Neonectria</taxon>
    </lineage>
</organism>
<sequence length="323" mass="36439">MRYYAPFLAASSRRAQASAPITPFAYEYDFSGPLANHEAFTPISYVDGDRGGNDAHLELYYEHFHCAHPFILPRPALQDSIAKQTPNAYHLVAVMRHIGSFYADPKTPRSDPLHQGASDLVDGFTVQTTILLALAKSMCSEQAAAEDLLAQAIEQTQRIGMNTKSFADTAQISIPVLAESWRRTWWMLYLVDAHFSVIRRDYAPTLEGALHHVDLPCEDEAYSSMTIPLETVSWQEYTNREYALEEKQFSSFAYFIDATDIFVSSLRASLRLEDISKAEILSDNIEVTIAGWFVMLPPDKRGLVTKSTSVDQLMFQSHMMIYT</sequence>
<proteinExistence type="predicted"/>
<feature type="domain" description="Xylanolytic transcriptional activator regulatory" evidence="2">
    <location>
        <begin position="58"/>
        <end position="228"/>
    </location>
</feature>
<dbReference type="PANTHER" id="PTHR47431">
    <property type="entry name" value="ZN(II)2CYS6 TRANSCRIPTION FACTOR (EUROFUNG)-RELATED"/>
    <property type="match status" value="1"/>
</dbReference>
<evidence type="ECO:0000313" key="3">
    <source>
        <dbReference type="EMBL" id="KAK7414185.1"/>
    </source>
</evidence>
<reference evidence="3 4" key="1">
    <citation type="journal article" date="2025" name="Microbiol. Resour. Announc.">
        <title>Draft genome sequences for Neonectria magnoliae and Neonectria punicea, canker pathogens of Liriodendron tulipifera and Acer saccharum in West Virginia.</title>
        <authorList>
            <person name="Petronek H.M."/>
            <person name="Kasson M.T."/>
            <person name="Metheny A.M."/>
            <person name="Stauder C.M."/>
            <person name="Lovett B."/>
            <person name="Lynch S.C."/>
            <person name="Garnas J.R."/>
            <person name="Kasson L.R."/>
            <person name="Stajich J.E."/>
        </authorList>
    </citation>
    <scope>NUCLEOTIDE SEQUENCE [LARGE SCALE GENOMIC DNA]</scope>
    <source>
        <strain evidence="3 4">NRRL 64653</strain>
    </source>
</reference>
<accession>A0ABR1GZD7</accession>
<dbReference type="PANTHER" id="PTHR47431:SF1">
    <property type="entry name" value="ZN(II)2CYS6 TRANSCRIPTION FACTOR (EUROFUNG)"/>
    <property type="match status" value="1"/>
</dbReference>
<dbReference type="Proteomes" id="UP001498476">
    <property type="component" value="Unassembled WGS sequence"/>
</dbReference>
<keyword evidence="1" id="KW-0539">Nucleus</keyword>
<evidence type="ECO:0000313" key="4">
    <source>
        <dbReference type="Proteomes" id="UP001498476"/>
    </source>
</evidence>
<keyword evidence="4" id="KW-1185">Reference proteome</keyword>